<dbReference type="Proteomes" id="UP000462621">
    <property type="component" value="Unassembled WGS sequence"/>
</dbReference>
<evidence type="ECO:0000313" key="7">
    <source>
        <dbReference type="Proteomes" id="UP000462621"/>
    </source>
</evidence>
<evidence type="ECO:0000256" key="3">
    <source>
        <dbReference type="ARBA" id="ARBA00022691"/>
    </source>
</evidence>
<proteinExistence type="predicted"/>
<accession>A0A7X4RUF8</accession>
<dbReference type="PANTHER" id="PTHR21392">
    <property type="entry name" value="TRNA-URIDINE AMINOCARBOXYPROPYLTRANSFERASE 2"/>
    <property type="match status" value="1"/>
</dbReference>
<dbReference type="RefSeq" id="WP_161154519.1">
    <property type="nucleotide sequence ID" value="NZ_WEKT01000011.1"/>
</dbReference>
<evidence type="ECO:0000259" key="5">
    <source>
        <dbReference type="SMART" id="SM01144"/>
    </source>
</evidence>
<name>A0A7X4RUF8_9VIBR</name>
<dbReference type="InterPro" id="IPR039262">
    <property type="entry name" value="DTWD2/TAPT"/>
</dbReference>
<keyword evidence="3" id="KW-0949">S-adenosyl-L-methionine</keyword>
<evidence type="ECO:0000313" key="6">
    <source>
        <dbReference type="EMBL" id="MZI93217.1"/>
    </source>
</evidence>
<keyword evidence="2" id="KW-0808">Transferase</keyword>
<gene>
    <name evidence="6" type="ORF">F9817_08410</name>
</gene>
<comment type="caution">
    <text evidence="6">The sequence shown here is derived from an EMBL/GenBank/DDBJ whole genome shotgun (WGS) entry which is preliminary data.</text>
</comment>
<keyword evidence="4" id="KW-0819">tRNA processing</keyword>
<dbReference type="SMART" id="SM01144">
    <property type="entry name" value="DTW"/>
    <property type="match status" value="1"/>
</dbReference>
<evidence type="ECO:0000256" key="4">
    <source>
        <dbReference type="ARBA" id="ARBA00022694"/>
    </source>
</evidence>
<dbReference type="EMBL" id="WEKT01000011">
    <property type="protein sequence ID" value="MZI93217.1"/>
    <property type="molecule type" value="Genomic_DNA"/>
</dbReference>
<feature type="domain" description="DTW" evidence="5">
    <location>
        <begin position="27"/>
        <end position="221"/>
    </location>
</feature>
<dbReference type="InterPro" id="IPR005636">
    <property type="entry name" value="DTW"/>
</dbReference>
<evidence type="ECO:0000256" key="1">
    <source>
        <dbReference type="ARBA" id="ARBA00012386"/>
    </source>
</evidence>
<organism evidence="6 7">
    <name type="scientific">Vibrio eleionomae</name>
    <dbReference type="NCBI Taxonomy" id="2653505"/>
    <lineage>
        <taxon>Bacteria</taxon>
        <taxon>Pseudomonadati</taxon>
        <taxon>Pseudomonadota</taxon>
        <taxon>Gammaproteobacteria</taxon>
        <taxon>Vibrionales</taxon>
        <taxon>Vibrionaceae</taxon>
        <taxon>Vibrio</taxon>
    </lineage>
</organism>
<evidence type="ECO:0000256" key="2">
    <source>
        <dbReference type="ARBA" id="ARBA00022679"/>
    </source>
</evidence>
<dbReference type="AlphaFoldDB" id="A0A7X4RUF8"/>
<keyword evidence="7" id="KW-1185">Reference proteome</keyword>
<dbReference type="EC" id="2.5.1.25" evidence="1"/>
<dbReference type="GO" id="GO:0008033">
    <property type="term" value="P:tRNA processing"/>
    <property type="evidence" value="ECO:0007669"/>
    <property type="project" value="UniProtKB-KW"/>
</dbReference>
<reference evidence="6 7" key="1">
    <citation type="submission" date="2019-10" db="EMBL/GenBank/DDBJ databases">
        <title>Vibrio sp. nov. isolated from a shrimp pond.</title>
        <authorList>
            <person name="Gomez-Gil B."/>
            <person name="Enciso-Ibarra J."/>
            <person name="Enciso-Ibarra K."/>
            <person name="Bolan-Mejia C."/>
        </authorList>
    </citation>
    <scope>NUCLEOTIDE SEQUENCE [LARGE SCALE GENOMIC DNA]</scope>
    <source>
        <strain evidence="6 7">CAIM 722</strain>
    </source>
</reference>
<dbReference type="Pfam" id="PF03942">
    <property type="entry name" value="DTW"/>
    <property type="match status" value="1"/>
</dbReference>
<dbReference type="PANTHER" id="PTHR21392:SF1">
    <property type="entry name" value="TRNA-URIDINE AMINOCARBOXYPROPYLTRANSFERASE"/>
    <property type="match status" value="1"/>
</dbReference>
<sequence length="251" mass="28653">MRIHGFHHLYQHRLQLSTRPFAARGAKIDRCPYCRVDKKTCLCADQPDITTDVAVLLILSENEVFKPSNTGRLIADTVKETFVYQWNRTQPDPSMLALLNDPAYYPVLVFPAEHEEDQARTIKPNSVVQSGKKPLLIFLDGSWREAKKIFRKSSYLADLPMISVHPTVLSEYMMRKSDNEQHLATAEVACLVLDAVGEHWGAQVLHAWFEAFKESYMRGKSRSAYSSARPALQRYRDTLSQHGITSQESNK</sequence>
<dbReference type="GO" id="GO:0016432">
    <property type="term" value="F:tRNA-uridine aminocarboxypropyltransferase activity"/>
    <property type="evidence" value="ECO:0007669"/>
    <property type="project" value="UniProtKB-EC"/>
</dbReference>
<protein>
    <recommendedName>
        <fullName evidence="1">tRNA-uridine aminocarboxypropyltransferase</fullName>
        <ecNumber evidence="1">2.5.1.25</ecNumber>
    </recommendedName>
</protein>